<dbReference type="Pfam" id="PF01650">
    <property type="entry name" value="Peptidase_C13"/>
    <property type="match status" value="1"/>
</dbReference>
<evidence type="ECO:0000313" key="2">
    <source>
        <dbReference type="EMBL" id="NMG77494.1"/>
    </source>
</evidence>
<reference evidence="2 3" key="1">
    <citation type="submission" date="2019-12" db="EMBL/GenBank/DDBJ databases">
        <title>Comparative genomics gives insights into the taxonomy of the Azoarcus-Aromatoleum group and reveals separate origins of nif in the plant-associated Azoarcus and non-plant-associated Aromatoleum sub-groups.</title>
        <authorList>
            <person name="Lafos M."/>
            <person name="Maluk M."/>
            <person name="Batista M."/>
            <person name="Junghare M."/>
            <person name="Carmona M."/>
            <person name="Faoro H."/>
            <person name="Cruz L.M."/>
            <person name="Battistoni F."/>
            <person name="De Souza E."/>
            <person name="Pedrosa F."/>
            <person name="Chen W.-M."/>
            <person name="Poole P.S."/>
            <person name="Dixon R.A."/>
            <person name="James E.K."/>
        </authorList>
    </citation>
    <scope>NUCLEOTIDE SEQUENCE [LARGE SCALE GENOMIC DNA]</scope>
    <source>
        <strain evidence="2 3">22Lin</strain>
    </source>
</reference>
<dbReference type="RefSeq" id="WP_246266063.1">
    <property type="nucleotide sequence ID" value="NZ_WTVQ01000067.1"/>
</dbReference>
<sequence length="657" mass="71639">METENTETALVIEVETTEAERLAAVSAASRRLAAATTQRAWLRPFFLWLAVGLIVGLSANLSGREWLASEEGYLWLVALAVGAGFFQAWRQRCRLMGRLAREQVAAYRIMLEADGLRVDSERGSTHLNWTALEAVEDVSGVLILHLKGFQALCVPHRNLPEGSAQAAFIARLRERCGLDARPVATYGCIPAPRPAGGRLLADLGRNVLAGFLFLALRSSAARWLRVSVPQLILLLLANIFLSGGLDFWRIGGDGDFNPAGLLPLFFAIPWLLLAAWATARAGMNEGRTLAGAVALAALWLVVGLLWGALSLLPVAAWRALEDAAPLLWWAPFAYGLLASIPTLVRTVGLLPEQRLGAVLAVVYLMGLPPFIFDQKAPLWVARHDEAVEAAARARWQGTTSEAVLYAQPRLLQEALERVKPGRPGVPELFLLAVGGYGGQDVFLREVQAVQGLFQERFDTAGRSVVLVNNPATVAEQPIASVTALARSLVWIGQRMNPDEDVLVLFMTSHGSPDHRFDLDLWPYRFDDLTPERLHALMQAAGIRYRVVVVSACYSGGFVPALADNNSLVISASRHDLNSHGCSHEADWTFFGRAFFQEALRGTHSFEMAFDQARVAVAEREAAENFAASEPQIAVGNGIRVALRAVERRLEGGRGASR</sequence>
<keyword evidence="1" id="KW-0812">Transmembrane</keyword>
<dbReference type="InterPro" id="IPR001096">
    <property type="entry name" value="Peptidase_C13"/>
</dbReference>
<keyword evidence="1" id="KW-0472">Membrane</keyword>
<feature type="transmembrane region" description="Helical" evidence="1">
    <location>
        <begin position="40"/>
        <end position="61"/>
    </location>
</feature>
<dbReference type="Proteomes" id="UP000648984">
    <property type="component" value="Unassembled WGS sequence"/>
</dbReference>
<accession>A0ABX1QGC5</accession>
<evidence type="ECO:0000256" key="1">
    <source>
        <dbReference type="SAM" id="Phobius"/>
    </source>
</evidence>
<feature type="transmembrane region" description="Helical" evidence="1">
    <location>
        <begin position="326"/>
        <end position="343"/>
    </location>
</feature>
<feature type="transmembrane region" description="Helical" evidence="1">
    <location>
        <begin position="73"/>
        <end position="89"/>
    </location>
</feature>
<organism evidence="2 3">
    <name type="scientific">Aromatoleum diolicum</name>
    <dbReference type="NCBI Taxonomy" id="75796"/>
    <lineage>
        <taxon>Bacteria</taxon>
        <taxon>Pseudomonadati</taxon>
        <taxon>Pseudomonadota</taxon>
        <taxon>Betaproteobacteria</taxon>
        <taxon>Rhodocyclales</taxon>
        <taxon>Rhodocyclaceae</taxon>
        <taxon>Aromatoleum</taxon>
    </lineage>
</organism>
<proteinExistence type="predicted"/>
<comment type="caution">
    <text evidence="2">The sequence shown here is derived from an EMBL/GenBank/DDBJ whole genome shotgun (WGS) entry which is preliminary data.</text>
</comment>
<name>A0ABX1QGC5_9RHOO</name>
<evidence type="ECO:0000313" key="3">
    <source>
        <dbReference type="Proteomes" id="UP000648984"/>
    </source>
</evidence>
<feature type="transmembrane region" description="Helical" evidence="1">
    <location>
        <begin position="289"/>
        <end position="314"/>
    </location>
</feature>
<protein>
    <submittedName>
        <fullName evidence="2">Peptidase C13</fullName>
    </submittedName>
</protein>
<dbReference type="EMBL" id="WTVQ01000067">
    <property type="protein sequence ID" value="NMG77494.1"/>
    <property type="molecule type" value="Genomic_DNA"/>
</dbReference>
<dbReference type="Gene3D" id="3.40.50.1460">
    <property type="match status" value="1"/>
</dbReference>
<feature type="transmembrane region" description="Helical" evidence="1">
    <location>
        <begin position="231"/>
        <end position="250"/>
    </location>
</feature>
<keyword evidence="1" id="KW-1133">Transmembrane helix</keyword>
<keyword evidence="3" id="KW-1185">Reference proteome</keyword>
<feature type="transmembrane region" description="Helical" evidence="1">
    <location>
        <begin position="355"/>
        <end position="372"/>
    </location>
</feature>
<feature type="transmembrane region" description="Helical" evidence="1">
    <location>
        <begin position="256"/>
        <end position="277"/>
    </location>
</feature>
<gene>
    <name evidence="2" type="ORF">GPA25_22330</name>
</gene>